<dbReference type="Proteomes" id="UP001501414">
    <property type="component" value="Unassembled WGS sequence"/>
</dbReference>
<keyword evidence="2" id="KW-1185">Reference proteome</keyword>
<evidence type="ECO:0008006" key="3">
    <source>
        <dbReference type="Google" id="ProtNLM"/>
    </source>
</evidence>
<name>A0ABN1YA30_9PSEU</name>
<comment type="caution">
    <text evidence="1">The sequence shown here is derived from an EMBL/GenBank/DDBJ whole genome shotgun (WGS) entry which is preliminary data.</text>
</comment>
<organism evidence="1 2">
    <name type="scientific">Pseudonocardia kongjuensis</name>
    <dbReference type="NCBI Taxonomy" id="102227"/>
    <lineage>
        <taxon>Bacteria</taxon>
        <taxon>Bacillati</taxon>
        <taxon>Actinomycetota</taxon>
        <taxon>Actinomycetes</taxon>
        <taxon>Pseudonocardiales</taxon>
        <taxon>Pseudonocardiaceae</taxon>
        <taxon>Pseudonocardia</taxon>
    </lineage>
</organism>
<gene>
    <name evidence="1" type="ORF">GCM10009613_61200</name>
</gene>
<dbReference type="EMBL" id="BAAAJK010000053">
    <property type="protein sequence ID" value="GAA1401997.1"/>
    <property type="molecule type" value="Genomic_DNA"/>
</dbReference>
<accession>A0ABN1YA30</accession>
<dbReference type="RefSeq" id="WP_344029398.1">
    <property type="nucleotide sequence ID" value="NZ_BAAAJK010000053.1"/>
</dbReference>
<proteinExistence type="predicted"/>
<protein>
    <recommendedName>
        <fullName evidence="3">Head-to-tail stopper</fullName>
    </recommendedName>
</protein>
<evidence type="ECO:0000313" key="2">
    <source>
        <dbReference type="Proteomes" id="UP001501414"/>
    </source>
</evidence>
<reference evidence="1 2" key="1">
    <citation type="journal article" date="2019" name="Int. J. Syst. Evol. Microbiol.">
        <title>The Global Catalogue of Microorganisms (GCM) 10K type strain sequencing project: providing services to taxonomists for standard genome sequencing and annotation.</title>
        <authorList>
            <consortium name="The Broad Institute Genomics Platform"/>
            <consortium name="The Broad Institute Genome Sequencing Center for Infectious Disease"/>
            <person name="Wu L."/>
            <person name="Ma J."/>
        </authorList>
    </citation>
    <scope>NUCLEOTIDE SEQUENCE [LARGE SCALE GENOMIC DNA]</scope>
    <source>
        <strain evidence="1 2">JCM 11896</strain>
    </source>
</reference>
<sequence>MHEPGEHGYGTVLVVVRQRRLRHGDRATEADETVYDGWEIAPEAPTETDGTVRDITTTRLQAYGGPERRPDIRPDDRVHLAVDRRRDRHGRALQPSWQVVGEPSYWGPGETVVSLQRVTG</sequence>
<evidence type="ECO:0000313" key="1">
    <source>
        <dbReference type="EMBL" id="GAA1401997.1"/>
    </source>
</evidence>